<dbReference type="EMBL" id="MDYQ01000207">
    <property type="protein sequence ID" value="PRP78799.1"/>
    <property type="molecule type" value="Genomic_DNA"/>
</dbReference>
<dbReference type="InParanoid" id="A0A2P6N4B3"/>
<accession>A0A2P6N4B3</accession>
<evidence type="ECO:0000256" key="1">
    <source>
        <dbReference type="SAM" id="MobiDB-lite"/>
    </source>
</evidence>
<keyword evidence="3" id="KW-1185">Reference proteome</keyword>
<feature type="compositionally biased region" description="Polar residues" evidence="1">
    <location>
        <begin position="23"/>
        <end position="35"/>
    </location>
</feature>
<organism evidence="2 3">
    <name type="scientific">Planoprotostelium fungivorum</name>
    <dbReference type="NCBI Taxonomy" id="1890364"/>
    <lineage>
        <taxon>Eukaryota</taxon>
        <taxon>Amoebozoa</taxon>
        <taxon>Evosea</taxon>
        <taxon>Variosea</taxon>
        <taxon>Cavosteliida</taxon>
        <taxon>Cavosteliaceae</taxon>
        <taxon>Planoprotostelium</taxon>
    </lineage>
</organism>
<feature type="region of interest" description="Disordered" evidence="1">
    <location>
        <begin position="1"/>
        <end position="38"/>
    </location>
</feature>
<dbReference type="AlphaFoldDB" id="A0A2P6N4B3"/>
<sequence length="63" mass="7339">MSQSPSKKPRIESNTKRGKQPPLKQTQREMSSVETLNRRHAELLRADIERRSQAIQQLFNPNP</sequence>
<reference evidence="2 3" key="1">
    <citation type="journal article" date="2018" name="Genome Biol. Evol.">
        <title>Multiple Roots of Fruiting Body Formation in Amoebozoa.</title>
        <authorList>
            <person name="Hillmann F."/>
            <person name="Forbes G."/>
            <person name="Novohradska S."/>
            <person name="Ferling I."/>
            <person name="Riege K."/>
            <person name="Groth M."/>
            <person name="Westermann M."/>
            <person name="Marz M."/>
            <person name="Spaller T."/>
            <person name="Winckler T."/>
            <person name="Schaap P."/>
            <person name="Glockner G."/>
        </authorList>
    </citation>
    <scope>NUCLEOTIDE SEQUENCE [LARGE SCALE GENOMIC DNA]</scope>
    <source>
        <strain evidence="2 3">Jena</strain>
    </source>
</reference>
<proteinExistence type="predicted"/>
<comment type="caution">
    <text evidence="2">The sequence shown here is derived from an EMBL/GenBank/DDBJ whole genome shotgun (WGS) entry which is preliminary data.</text>
</comment>
<name>A0A2P6N4B3_9EUKA</name>
<protein>
    <submittedName>
        <fullName evidence="2">Uncharacterized protein</fullName>
    </submittedName>
</protein>
<dbReference type="Proteomes" id="UP000241769">
    <property type="component" value="Unassembled WGS sequence"/>
</dbReference>
<evidence type="ECO:0000313" key="3">
    <source>
        <dbReference type="Proteomes" id="UP000241769"/>
    </source>
</evidence>
<gene>
    <name evidence="2" type="ORF">PROFUN_00972</name>
</gene>
<evidence type="ECO:0000313" key="2">
    <source>
        <dbReference type="EMBL" id="PRP78799.1"/>
    </source>
</evidence>